<organism evidence="2 3">
    <name type="scientific">Iris pallida</name>
    <name type="common">Sweet iris</name>
    <dbReference type="NCBI Taxonomy" id="29817"/>
    <lineage>
        <taxon>Eukaryota</taxon>
        <taxon>Viridiplantae</taxon>
        <taxon>Streptophyta</taxon>
        <taxon>Embryophyta</taxon>
        <taxon>Tracheophyta</taxon>
        <taxon>Spermatophyta</taxon>
        <taxon>Magnoliopsida</taxon>
        <taxon>Liliopsida</taxon>
        <taxon>Asparagales</taxon>
        <taxon>Iridaceae</taxon>
        <taxon>Iridoideae</taxon>
        <taxon>Irideae</taxon>
        <taxon>Iris</taxon>
    </lineage>
</organism>
<proteinExistence type="predicted"/>
<dbReference type="Proteomes" id="UP001140949">
    <property type="component" value="Unassembled WGS sequence"/>
</dbReference>
<dbReference type="EMBL" id="JANAVB010037505">
    <property type="protein sequence ID" value="KAJ6801901.1"/>
    <property type="molecule type" value="Genomic_DNA"/>
</dbReference>
<keyword evidence="3" id="KW-1185">Reference proteome</keyword>
<name>A0AAX6ED76_IRIPA</name>
<evidence type="ECO:0000313" key="2">
    <source>
        <dbReference type="EMBL" id="KAJ6801901.1"/>
    </source>
</evidence>
<reference evidence="2" key="2">
    <citation type="submission" date="2023-04" db="EMBL/GenBank/DDBJ databases">
        <authorList>
            <person name="Bruccoleri R.E."/>
            <person name="Oakeley E.J."/>
            <person name="Faust A.-M."/>
            <person name="Dessus-Babus S."/>
            <person name="Altorfer M."/>
            <person name="Burckhardt D."/>
            <person name="Oertli M."/>
            <person name="Naumann U."/>
            <person name="Petersen F."/>
            <person name="Wong J."/>
        </authorList>
    </citation>
    <scope>NUCLEOTIDE SEQUENCE</scope>
    <source>
        <strain evidence="2">GSM-AAB239-AS_SAM_17_03QT</strain>
        <tissue evidence="2">Leaf</tissue>
    </source>
</reference>
<sequence>MEKKNKPSPRLPSATLSSTATVRLPQPYSSRPDRRPLCAELTDLWRRMQRCPGAPSVRLCRQHLALRRQAPGRTPAYAAWVRRPPLPPRNDRVIPAGSPFSSLSITAPLSSLPLFPSFTLSLSPTVNSLSLSQGHISF</sequence>
<protein>
    <submittedName>
        <fullName evidence="2">Formin-like protein 5</fullName>
    </submittedName>
</protein>
<reference evidence="2" key="1">
    <citation type="journal article" date="2023" name="GigaByte">
        <title>Genome assembly of the bearded iris, Iris pallida Lam.</title>
        <authorList>
            <person name="Bruccoleri R.E."/>
            <person name="Oakeley E.J."/>
            <person name="Faust A.M.E."/>
            <person name="Altorfer M."/>
            <person name="Dessus-Babus S."/>
            <person name="Burckhardt D."/>
            <person name="Oertli M."/>
            <person name="Naumann U."/>
            <person name="Petersen F."/>
            <person name="Wong J."/>
        </authorList>
    </citation>
    <scope>NUCLEOTIDE SEQUENCE</scope>
    <source>
        <strain evidence="2">GSM-AAB239-AS_SAM_17_03QT</strain>
    </source>
</reference>
<gene>
    <name evidence="2" type="ORF">M6B38_195520</name>
</gene>
<accession>A0AAX6ED76</accession>
<dbReference type="AlphaFoldDB" id="A0AAX6ED76"/>
<feature type="region of interest" description="Disordered" evidence="1">
    <location>
        <begin position="1"/>
        <end position="34"/>
    </location>
</feature>
<evidence type="ECO:0000313" key="3">
    <source>
        <dbReference type="Proteomes" id="UP001140949"/>
    </source>
</evidence>
<evidence type="ECO:0000256" key="1">
    <source>
        <dbReference type="SAM" id="MobiDB-lite"/>
    </source>
</evidence>
<comment type="caution">
    <text evidence="2">The sequence shown here is derived from an EMBL/GenBank/DDBJ whole genome shotgun (WGS) entry which is preliminary data.</text>
</comment>